<feature type="compositionally biased region" description="Basic and acidic residues" evidence="1">
    <location>
        <begin position="176"/>
        <end position="185"/>
    </location>
</feature>
<feature type="region of interest" description="Disordered" evidence="1">
    <location>
        <begin position="137"/>
        <end position="185"/>
    </location>
</feature>
<gene>
    <name evidence="2" type="ORF">CFIMG_007663RA00001</name>
</gene>
<evidence type="ECO:0000313" key="3">
    <source>
        <dbReference type="Proteomes" id="UP000222788"/>
    </source>
</evidence>
<dbReference type="Proteomes" id="UP000222788">
    <property type="component" value="Unassembled WGS sequence"/>
</dbReference>
<reference evidence="2 3" key="2">
    <citation type="journal article" date="2013" name="IMA Fungus">
        <title>IMA Genome-F 1: Ceratocystis fimbriata: Draft nuclear genome sequence for the plant pathogen, Ceratocystis fimbriata.</title>
        <authorList>
            <person name="Wilken P.M."/>
            <person name="Steenkamp E.T."/>
            <person name="Wingfield M.J."/>
            <person name="de Beer Z.W."/>
            <person name="Wingfield B.D."/>
        </authorList>
    </citation>
    <scope>NUCLEOTIDE SEQUENCE [LARGE SCALE GENOMIC DNA]</scope>
    <source>
        <strain evidence="2 3">CBS 114723</strain>
    </source>
</reference>
<evidence type="ECO:0000256" key="1">
    <source>
        <dbReference type="SAM" id="MobiDB-lite"/>
    </source>
</evidence>
<protein>
    <submittedName>
        <fullName evidence="2">Uncharacterized protein</fullName>
    </submittedName>
</protein>
<keyword evidence="3" id="KW-1185">Reference proteome</keyword>
<reference evidence="2 3" key="1">
    <citation type="journal article" date="2013" name="Fungal Biol.">
        <title>Analysis of microsatellite markers in the genome of the plant pathogen Ceratocystis fimbriata.</title>
        <authorList>
            <person name="Simpson M.C."/>
            <person name="Wilken P.M."/>
            <person name="Coetzee M.P."/>
            <person name="Wingfield M.J."/>
            <person name="Wingfield B.D."/>
        </authorList>
    </citation>
    <scope>NUCLEOTIDE SEQUENCE [LARGE SCALE GENOMIC DNA]</scope>
    <source>
        <strain evidence="2 3">CBS 114723</strain>
    </source>
</reference>
<name>A0A2C5WV93_9PEZI</name>
<organism evidence="2 3">
    <name type="scientific">Ceratocystis fimbriata CBS 114723</name>
    <dbReference type="NCBI Taxonomy" id="1035309"/>
    <lineage>
        <taxon>Eukaryota</taxon>
        <taxon>Fungi</taxon>
        <taxon>Dikarya</taxon>
        <taxon>Ascomycota</taxon>
        <taxon>Pezizomycotina</taxon>
        <taxon>Sordariomycetes</taxon>
        <taxon>Hypocreomycetidae</taxon>
        <taxon>Microascales</taxon>
        <taxon>Ceratocystidaceae</taxon>
        <taxon>Ceratocystis</taxon>
    </lineage>
</organism>
<evidence type="ECO:0000313" key="2">
    <source>
        <dbReference type="EMBL" id="PHH49703.1"/>
    </source>
</evidence>
<dbReference type="EMBL" id="APWK03000174">
    <property type="protein sequence ID" value="PHH49703.1"/>
    <property type="molecule type" value="Genomic_DNA"/>
</dbReference>
<comment type="caution">
    <text evidence="2">The sequence shown here is derived from an EMBL/GenBank/DDBJ whole genome shotgun (WGS) entry which is preliminary data.</text>
</comment>
<accession>A0A2C5WV93</accession>
<sequence length="267" mass="30211">MDNLDFLVVKAVKAALVALKKEKESETKARVDAEKHRAAEKYNRLAENDIHMAEQNAHPFTHTFTTSTRTAFKLSEYAKKELRQQQFTDISNAFDDRLLLPSLPDICVLQRMAQGWMAHMMRTQRADIPEPVTVVCASTSRGRRPSPDISHARRNRKRPGNSPPDTDGTRPIKAQSSERKVKPDGTRALVQTYHYMVTLGLLCGFISTGQPTIVLHVDYKEASELYFRLRTHQEEISGILSRDLEDPLVQDSQNLALILLPQHSNPG</sequence>
<dbReference type="AlphaFoldDB" id="A0A2C5WV93"/>
<proteinExistence type="predicted"/>